<proteinExistence type="predicted"/>
<evidence type="ECO:0000313" key="2">
    <source>
        <dbReference type="Proteomes" id="UP001304050"/>
    </source>
</evidence>
<dbReference type="Proteomes" id="UP001304050">
    <property type="component" value="Unassembled WGS sequence"/>
</dbReference>
<protein>
    <submittedName>
        <fullName evidence="1">Uncharacterized protein</fullName>
    </submittedName>
</protein>
<name>A0ACC6MYU9_9HYPH</name>
<accession>A0ACC6MYU9</accession>
<reference evidence="1" key="1">
    <citation type="submission" date="2023-12" db="EMBL/GenBank/DDBJ databases">
        <title>Diversity of Rhizobium in root nodule of phaseolus vulgaris.</title>
        <authorList>
            <person name="Wang H."/>
        </authorList>
    </citation>
    <scope>NUCLEOTIDE SEQUENCE</scope>
    <source>
        <strain evidence="1">MJ31</strain>
    </source>
</reference>
<sequence length="66" mass="7027">MGEDKAVKPTVRELVDNSNNAEYIALIMGAGMGVEGATALAENKHLGKVYCPPENFAMTGTISPRF</sequence>
<comment type="caution">
    <text evidence="1">The sequence shown here is derived from an EMBL/GenBank/DDBJ whole genome shotgun (WGS) entry which is preliminary data.</text>
</comment>
<gene>
    <name evidence="1" type="ORF">U8465_14540</name>
</gene>
<organism evidence="1 2">
    <name type="scientific">Rhizobium mulingense</name>
    <dbReference type="NCBI Taxonomy" id="3031128"/>
    <lineage>
        <taxon>Bacteria</taxon>
        <taxon>Pseudomonadati</taxon>
        <taxon>Pseudomonadota</taxon>
        <taxon>Alphaproteobacteria</taxon>
        <taxon>Hyphomicrobiales</taxon>
        <taxon>Rhizobiaceae</taxon>
        <taxon>Rhizobium/Agrobacterium group</taxon>
        <taxon>Rhizobium</taxon>
    </lineage>
</organism>
<dbReference type="EMBL" id="JAYESG010000006">
    <property type="protein sequence ID" value="MEA3518327.1"/>
    <property type="molecule type" value="Genomic_DNA"/>
</dbReference>
<keyword evidence="2" id="KW-1185">Reference proteome</keyword>
<evidence type="ECO:0000313" key="1">
    <source>
        <dbReference type="EMBL" id="MEA3518327.1"/>
    </source>
</evidence>